<dbReference type="EMBL" id="QGNW01001786">
    <property type="protein sequence ID" value="RVW30828.1"/>
    <property type="molecule type" value="Genomic_DNA"/>
</dbReference>
<evidence type="ECO:0000313" key="3">
    <source>
        <dbReference type="EMBL" id="RVW30828.1"/>
    </source>
</evidence>
<keyword evidence="1" id="KW-1133">Transmembrane helix</keyword>
<evidence type="ECO:0000259" key="2">
    <source>
        <dbReference type="Pfam" id="PF13976"/>
    </source>
</evidence>
<proteinExistence type="predicted"/>
<feature type="transmembrane region" description="Helical" evidence="1">
    <location>
        <begin position="58"/>
        <end position="78"/>
    </location>
</feature>
<organism evidence="3 4">
    <name type="scientific">Vitis vinifera</name>
    <name type="common">Grape</name>
    <dbReference type="NCBI Taxonomy" id="29760"/>
    <lineage>
        <taxon>Eukaryota</taxon>
        <taxon>Viridiplantae</taxon>
        <taxon>Streptophyta</taxon>
        <taxon>Embryophyta</taxon>
        <taxon>Tracheophyta</taxon>
        <taxon>Spermatophyta</taxon>
        <taxon>Magnoliopsida</taxon>
        <taxon>eudicotyledons</taxon>
        <taxon>Gunneridae</taxon>
        <taxon>Pentapetalae</taxon>
        <taxon>rosids</taxon>
        <taxon>Vitales</taxon>
        <taxon>Vitaceae</taxon>
        <taxon>Viteae</taxon>
        <taxon>Vitis</taxon>
    </lineage>
</organism>
<dbReference type="InterPro" id="IPR025724">
    <property type="entry name" value="GAG-pre-integrase_dom"/>
</dbReference>
<gene>
    <name evidence="3" type="primary">RE2_1069</name>
    <name evidence="3" type="ORF">CK203_106526</name>
</gene>
<dbReference type="Pfam" id="PF13976">
    <property type="entry name" value="gag_pre-integrs"/>
    <property type="match status" value="1"/>
</dbReference>
<name>A0A438D5Q5_VITVI</name>
<dbReference type="Proteomes" id="UP000288805">
    <property type="component" value="Unassembled WGS sequence"/>
</dbReference>
<accession>A0A438D5Q5</accession>
<keyword evidence="1" id="KW-0472">Membrane</keyword>
<protein>
    <submittedName>
        <fullName evidence="3">Retrovirus-related Pol polyprotein from transposon RE2</fullName>
    </submittedName>
</protein>
<keyword evidence="1" id="KW-0812">Transmembrane</keyword>
<reference evidence="3 4" key="1">
    <citation type="journal article" date="2018" name="PLoS Genet.">
        <title>Population sequencing reveals clonal diversity and ancestral inbreeding in the grapevine cultivar Chardonnay.</title>
        <authorList>
            <person name="Roach M.J."/>
            <person name="Johnson D.L."/>
            <person name="Bohlmann J."/>
            <person name="van Vuuren H.J."/>
            <person name="Jones S.J."/>
            <person name="Pretorius I.S."/>
            <person name="Schmidt S.A."/>
            <person name="Borneman A.R."/>
        </authorList>
    </citation>
    <scope>NUCLEOTIDE SEQUENCE [LARGE SCALE GENOMIC DNA]</scope>
    <source>
        <strain evidence="4">cv. Chardonnay</strain>
        <tissue evidence="3">Leaf</tissue>
    </source>
</reference>
<evidence type="ECO:0000313" key="4">
    <source>
        <dbReference type="Proteomes" id="UP000288805"/>
    </source>
</evidence>
<sequence>MTATSTTMGDTSWFLDIGVVHHLTSDLNNLTIHNPFTGGDKVIVGDGKGLSIANIGKFLLPLQVVLLFSMMSIHVLSITTNLVSVQRFYSNNGTFIEFHPSHFVVKDQKTRLALLQGKIEKSLYKLPTAPRVFDHPLAFYFTCSTSDAGSLRLRHNRLGHPFVDVVSKILFLCKIPLKHDNNNSVCESCQLAKSHHLPFERFTSRAIKPFGLIHVDLWGATPIVLSMVLDIFSC</sequence>
<feature type="domain" description="GAG-pre-integrase" evidence="2">
    <location>
        <begin position="142"/>
        <end position="194"/>
    </location>
</feature>
<comment type="caution">
    <text evidence="3">The sequence shown here is derived from an EMBL/GenBank/DDBJ whole genome shotgun (WGS) entry which is preliminary data.</text>
</comment>
<evidence type="ECO:0000256" key="1">
    <source>
        <dbReference type="SAM" id="Phobius"/>
    </source>
</evidence>
<dbReference type="AlphaFoldDB" id="A0A438D5Q5"/>